<dbReference type="FunFam" id="2.40.70.10:FF:000013">
    <property type="entry name" value="Aspartyl protease AED1"/>
    <property type="match status" value="1"/>
</dbReference>
<evidence type="ECO:0000256" key="2">
    <source>
        <dbReference type="PIRSR" id="PIRSR601461-1"/>
    </source>
</evidence>
<evidence type="ECO:0000313" key="6">
    <source>
        <dbReference type="Proteomes" id="UP001346149"/>
    </source>
</evidence>
<evidence type="ECO:0000256" key="1">
    <source>
        <dbReference type="ARBA" id="ARBA00007447"/>
    </source>
</evidence>
<protein>
    <recommendedName>
        <fullName evidence="4">Peptidase A1 domain-containing protein</fullName>
    </recommendedName>
</protein>
<reference evidence="5 6" key="1">
    <citation type="journal article" date="2023" name="Hortic Res">
        <title>Pangenome of water caltrop reveals structural variations and asymmetric subgenome divergence after allopolyploidization.</title>
        <authorList>
            <person name="Zhang X."/>
            <person name="Chen Y."/>
            <person name="Wang L."/>
            <person name="Yuan Y."/>
            <person name="Fang M."/>
            <person name="Shi L."/>
            <person name="Lu R."/>
            <person name="Comes H.P."/>
            <person name="Ma Y."/>
            <person name="Chen Y."/>
            <person name="Huang G."/>
            <person name="Zhou Y."/>
            <person name="Zheng Z."/>
            <person name="Qiu Y."/>
        </authorList>
    </citation>
    <scope>NUCLEOTIDE SEQUENCE [LARGE SCALE GENOMIC DNA]</scope>
    <source>
        <strain evidence="5">F231</strain>
    </source>
</reference>
<dbReference type="PANTHER" id="PTHR13683">
    <property type="entry name" value="ASPARTYL PROTEASES"/>
    <property type="match status" value="1"/>
</dbReference>
<dbReference type="Pfam" id="PF14541">
    <property type="entry name" value="TAXi_C"/>
    <property type="match status" value="1"/>
</dbReference>
<dbReference type="GO" id="GO:0004190">
    <property type="term" value="F:aspartic-type endopeptidase activity"/>
    <property type="evidence" value="ECO:0007669"/>
    <property type="project" value="InterPro"/>
</dbReference>
<dbReference type="Pfam" id="PF14543">
    <property type="entry name" value="TAXi_N"/>
    <property type="match status" value="1"/>
</dbReference>
<dbReference type="FunFam" id="2.40.70.10:FF:000031">
    <property type="entry name" value="Aspartyl protease AED1"/>
    <property type="match status" value="1"/>
</dbReference>
<dbReference type="InterPro" id="IPR033121">
    <property type="entry name" value="PEPTIDASE_A1"/>
</dbReference>
<dbReference type="InterPro" id="IPR021109">
    <property type="entry name" value="Peptidase_aspartic_dom_sf"/>
</dbReference>
<dbReference type="EMBL" id="JAXQNO010000008">
    <property type="protein sequence ID" value="KAK4792598.1"/>
    <property type="molecule type" value="Genomic_DNA"/>
</dbReference>
<evidence type="ECO:0000313" key="5">
    <source>
        <dbReference type="EMBL" id="KAK4792598.1"/>
    </source>
</evidence>
<dbReference type="InterPro" id="IPR001461">
    <property type="entry name" value="Aspartic_peptidase_A1"/>
</dbReference>
<dbReference type="AlphaFoldDB" id="A0AAN7LPC4"/>
<evidence type="ECO:0000256" key="3">
    <source>
        <dbReference type="SAM" id="SignalP"/>
    </source>
</evidence>
<dbReference type="GO" id="GO:0006508">
    <property type="term" value="P:proteolysis"/>
    <property type="evidence" value="ECO:0007669"/>
    <property type="project" value="InterPro"/>
</dbReference>
<dbReference type="Proteomes" id="UP001346149">
    <property type="component" value="Unassembled WGS sequence"/>
</dbReference>
<comment type="caution">
    <text evidence="5">The sequence shown here is derived from an EMBL/GenBank/DDBJ whole genome shotgun (WGS) entry which is preliminary data.</text>
</comment>
<feature type="signal peptide" evidence="3">
    <location>
        <begin position="1"/>
        <end position="21"/>
    </location>
</feature>
<feature type="active site" evidence="2">
    <location>
        <position position="329"/>
    </location>
</feature>
<evidence type="ECO:0000259" key="4">
    <source>
        <dbReference type="PROSITE" id="PS51767"/>
    </source>
</evidence>
<feature type="active site" evidence="2">
    <location>
        <position position="125"/>
    </location>
</feature>
<keyword evidence="3" id="KW-0732">Signal</keyword>
<organism evidence="5 6">
    <name type="scientific">Trapa natans</name>
    <name type="common">Water chestnut</name>
    <dbReference type="NCBI Taxonomy" id="22666"/>
    <lineage>
        <taxon>Eukaryota</taxon>
        <taxon>Viridiplantae</taxon>
        <taxon>Streptophyta</taxon>
        <taxon>Embryophyta</taxon>
        <taxon>Tracheophyta</taxon>
        <taxon>Spermatophyta</taxon>
        <taxon>Magnoliopsida</taxon>
        <taxon>eudicotyledons</taxon>
        <taxon>Gunneridae</taxon>
        <taxon>Pentapetalae</taxon>
        <taxon>rosids</taxon>
        <taxon>malvids</taxon>
        <taxon>Myrtales</taxon>
        <taxon>Lythraceae</taxon>
        <taxon>Trapa</taxon>
    </lineage>
</organism>
<gene>
    <name evidence="5" type="ORF">SAY86_023033</name>
</gene>
<sequence>MGSSPLLLLLLLCLLCHVLLLQTISLTEEGTALTFDLYHAQGPGMGNQSSDNLSAMLARDETRVHSLVKRIMGTEPTRDTRARPVSLGTESVTVPTSPGVSIGSGNYYVRLGLGTPPRSYSMIMDTGSSLAWLQCKPCSGYCHAQVDPVFDPSASKTYKTSGCRSTECALLKEATLNDPLCSRAGSCIYEASYGDASISIGFLARDTLTLGQGGSFPGFIFGCGQDNEGLFGRAAGIFGLARQPLSMLGQLSPKLGSAFSYCLPSFTGSGKGYLSVGKGSLPPASYKFTPMLSGPSERSLYYLSLATVKVGGRPLPVAAADYRARTIIDSGTVITRLPAAIYSALKQAFSSAMRRRFAAAPGYSILDTCFRGSLRGGGSAGVPVLQLVFEGGAELVLRPENALIDIEPGTTCLAFAATSSGVAIIGNRQQQSFEVLYDVASSKIGFAPGRCN</sequence>
<dbReference type="PANTHER" id="PTHR13683:SF809">
    <property type="entry name" value="PEPTIDASE A1 DOMAIN-CONTAINING PROTEIN"/>
    <property type="match status" value="1"/>
</dbReference>
<keyword evidence="6" id="KW-1185">Reference proteome</keyword>
<accession>A0AAN7LPC4</accession>
<feature type="domain" description="Peptidase A1" evidence="4">
    <location>
        <begin position="107"/>
        <end position="447"/>
    </location>
</feature>
<name>A0AAN7LPC4_TRANT</name>
<feature type="chain" id="PRO_5042979025" description="Peptidase A1 domain-containing protein" evidence="3">
    <location>
        <begin position="22"/>
        <end position="452"/>
    </location>
</feature>
<comment type="similarity">
    <text evidence="1">Belongs to the peptidase A1 family.</text>
</comment>
<dbReference type="SUPFAM" id="SSF50630">
    <property type="entry name" value="Acid proteases"/>
    <property type="match status" value="1"/>
</dbReference>
<dbReference type="PRINTS" id="PR00792">
    <property type="entry name" value="PEPSIN"/>
</dbReference>
<dbReference type="PROSITE" id="PS51767">
    <property type="entry name" value="PEPTIDASE_A1"/>
    <property type="match status" value="1"/>
</dbReference>
<proteinExistence type="inferred from homology"/>
<dbReference type="Gene3D" id="2.40.70.10">
    <property type="entry name" value="Acid Proteases"/>
    <property type="match status" value="2"/>
</dbReference>
<dbReference type="InterPro" id="IPR032861">
    <property type="entry name" value="TAXi_N"/>
</dbReference>
<dbReference type="InterPro" id="IPR032799">
    <property type="entry name" value="TAXi_C"/>
</dbReference>